<dbReference type="InterPro" id="IPR003593">
    <property type="entry name" value="AAA+_ATPase"/>
</dbReference>
<gene>
    <name evidence="2" type="ORF">SAMN06265374_3724</name>
</gene>
<dbReference type="InterPro" id="IPR000642">
    <property type="entry name" value="Peptidase_M41"/>
</dbReference>
<evidence type="ECO:0000313" key="3">
    <source>
        <dbReference type="Proteomes" id="UP001157914"/>
    </source>
</evidence>
<dbReference type="RefSeq" id="WP_283404608.1">
    <property type="nucleotide sequence ID" value="NZ_BAAAEA010000001.1"/>
</dbReference>
<dbReference type="EMBL" id="FXTT01000005">
    <property type="protein sequence ID" value="SMP33370.1"/>
    <property type="molecule type" value="Genomic_DNA"/>
</dbReference>
<dbReference type="SUPFAM" id="SSF140990">
    <property type="entry name" value="FtsH protease domain-like"/>
    <property type="match status" value="1"/>
</dbReference>
<dbReference type="GO" id="GO:0006508">
    <property type="term" value="P:proteolysis"/>
    <property type="evidence" value="ECO:0007669"/>
    <property type="project" value="UniProtKB-KW"/>
</dbReference>
<dbReference type="Gene3D" id="1.20.58.760">
    <property type="entry name" value="Peptidase M41"/>
    <property type="match status" value="1"/>
</dbReference>
<proteinExistence type="predicted"/>
<reference evidence="2 3" key="1">
    <citation type="submission" date="2017-05" db="EMBL/GenBank/DDBJ databases">
        <authorList>
            <person name="Varghese N."/>
            <person name="Submissions S."/>
        </authorList>
    </citation>
    <scope>NUCLEOTIDE SEQUENCE [LARGE SCALE GENOMIC DNA]</scope>
    <source>
        <strain evidence="2 3">DSM 15949</strain>
    </source>
</reference>
<dbReference type="SMART" id="SM00382">
    <property type="entry name" value="AAA"/>
    <property type="match status" value="1"/>
</dbReference>
<dbReference type="PANTHER" id="PTHR23076">
    <property type="entry name" value="METALLOPROTEASE M41 FTSH"/>
    <property type="match status" value="1"/>
</dbReference>
<dbReference type="Gene3D" id="3.40.50.300">
    <property type="entry name" value="P-loop containing nucleotide triphosphate hydrolases"/>
    <property type="match status" value="1"/>
</dbReference>
<keyword evidence="2" id="KW-0378">Hydrolase</keyword>
<dbReference type="Pfam" id="PF01434">
    <property type="entry name" value="Peptidase_M41"/>
    <property type="match status" value="1"/>
</dbReference>
<organism evidence="2 3">
    <name type="scientific">Roseibium denhamense</name>
    <dbReference type="NCBI Taxonomy" id="76305"/>
    <lineage>
        <taxon>Bacteria</taxon>
        <taxon>Pseudomonadati</taxon>
        <taxon>Pseudomonadota</taxon>
        <taxon>Alphaproteobacteria</taxon>
        <taxon>Hyphomicrobiales</taxon>
        <taxon>Stappiaceae</taxon>
        <taxon>Roseibium</taxon>
    </lineage>
</organism>
<name>A0ABY1PJN2_9HYPH</name>
<dbReference type="PANTHER" id="PTHR23076:SF97">
    <property type="entry name" value="ATP-DEPENDENT ZINC METALLOPROTEASE YME1L1"/>
    <property type="match status" value="1"/>
</dbReference>
<sequence length="645" mass="71398">MKKRQLADDPSPSIGKLVARMAVRKALRTVPEIRFRTAYVLGFKLPELRDKQFFETALKNELACHFTNKGPRHFGPDFFYFLGRADRPKNRRRGADEASQLLEELDENQQMIGVSTPENPMTSQFKEIAEAIIEAPIESRFIKAALHIAHDIHICDKTAERLLSYTLSELTLAFRGNRPLNAALRFLEGLRGASTLAQQEQNGSADVRDLSQSHGYGKAKVWGLELAQDFRDLKAGTIQWSDVDRGILLRGDTGTGKTTFAKSLAKSCGAVLVECSLTKSQALGHLGDMLRGLNKAFKDARSKAPSILFFDEFDSIGNRETLSRHAPEYATQVINGVLDLMDGLESREGVVIVAACNRIDTIDSAFLRPGRLERVVELPLPDLEARKGIFTQHLQARLPDEDLQDVAELTDGWSGAKLEGLARECRRAARRSGKTLDSRLVRAVWMTKFDQVPAETLERSAVHEAGHVVAAFEMIGVVPTQAALRKYQPIDRSDDAGSGGHVMLPERNLGTRVQSDYLDEIAVLLAGQVAETLLLGEPSDGAGLARGSDLERATYLAASLIASSGLGRHLTFRSEISVPAIRRLIDSDRAFERDCDLILQSQKRRSTALLRTKKRQLRAISDSLLRSNILSAEQISEILNSNQVR</sequence>
<dbReference type="InterPro" id="IPR003959">
    <property type="entry name" value="ATPase_AAA_core"/>
</dbReference>
<comment type="caution">
    <text evidence="2">The sequence shown here is derived from an EMBL/GenBank/DDBJ whole genome shotgun (WGS) entry which is preliminary data.</text>
</comment>
<dbReference type="InterPro" id="IPR027417">
    <property type="entry name" value="P-loop_NTPase"/>
</dbReference>
<accession>A0ABY1PJN2</accession>
<evidence type="ECO:0000313" key="2">
    <source>
        <dbReference type="EMBL" id="SMP33370.1"/>
    </source>
</evidence>
<dbReference type="CDD" id="cd19481">
    <property type="entry name" value="RecA-like_protease"/>
    <property type="match status" value="1"/>
</dbReference>
<dbReference type="GO" id="GO:0008233">
    <property type="term" value="F:peptidase activity"/>
    <property type="evidence" value="ECO:0007669"/>
    <property type="project" value="UniProtKB-KW"/>
</dbReference>
<dbReference type="Proteomes" id="UP001157914">
    <property type="component" value="Unassembled WGS sequence"/>
</dbReference>
<dbReference type="PROSITE" id="PS00675">
    <property type="entry name" value="SIGMA54_INTERACT_1"/>
    <property type="match status" value="1"/>
</dbReference>
<dbReference type="Gene3D" id="1.10.8.60">
    <property type="match status" value="1"/>
</dbReference>
<dbReference type="InterPro" id="IPR025662">
    <property type="entry name" value="Sigma_54_int_dom_ATP-bd_1"/>
</dbReference>
<keyword evidence="2" id="KW-0645">Protease</keyword>
<dbReference type="InterPro" id="IPR037219">
    <property type="entry name" value="Peptidase_M41-like"/>
</dbReference>
<feature type="domain" description="AAA+ ATPase" evidence="1">
    <location>
        <begin position="243"/>
        <end position="382"/>
    </location>
</feature>
<protein>
    <submittedName>
        <fullName evidence="2">ATP-dependent Zn proteases</fullName>
    </submittedName>
</protein>
<dbReference type="SUPFAM" id="SSF52540">
    <property type="entry name" value="P-loop containing nucleoside triphosphate hydrolases"/>
    <property type="match status" value="1"/>
</dbReference>
<keyword evidence="3" id="KW-1185">Reference proteome</keyword>
<evidence type="ECO:0000259" key="1">
    <source>
        <dbReference type="SMART" id="SM00382"/>
    </source>
</evidence>
<dbReference type="Pfam" id="PF00004">
    <property type="entry name" value="AAA"/>
    <property type="match status" value="1"/>
</dbReference>